<reference evidence="1 2" key="1">
    <citation type="submission" date="2018-11" db="EMBL/GenBank/DDBJ databases">
        <authorList>
            <consortium name="Pathogen Informatics"/>
        </authorList>
    </citation>
    <scope>NUCLEOTIDE SEQUENCE [LARGE SCALE GENOMIC DNA]</scope>
</reference>
<name>A0A3P7NML1_DIBLA</name>
<dbReference type="GO" id="GO:0008289">
    <property type="term" value="F:lipid binding"/>
    <property type="evidence" value="ECO:0007669"/>
    <property type="project" value="UniProtKB-KW"/>
</dbReference>
<dbReference type="OrthoDB" id="354351at2759"/>
<protein>
    <submittedName>
        <fullName evidence="1">Uncharacterized protein</fullName>
    </submittedName>
</protein>
<dbReference type="AlphaFoldDB" id="A0A3P7NML1"/>
<dbReference type="Gene3D" id="2.40.128.20">
    <property type="match status" value="1"/>
</dbReference>
<organism evidence="1 2">
    <name type="scientific">Dibothriocephalus latus</name>
    <name type="common">Fish tapeworm</name>
    <name type="synonym">Diphyllobothrium latum</name>
    <dbReference type="NCBI Taxonomy" id="60516"/>
    <lineage>
        <taxon>Eukaryota</taxon>
        <taxon>Metazoa</taxon>
        <taxon>Spiralia</taxon>
        <taxon>Lophotrochozoa</taxon>
        <taxon>Platyhelminthes</taxon>
        <taxon>Cestoda</taxon>
        <taxon>Eucestoda</taxon>
        <taxon>Diphyllobothriidea</taxon>
        <taxon>Diphyllobothriidae</taxon>
        <taxon>Dibothriocephalus</taxon>
    </lineage>
</organism>
<accession>A0A3P7NML1</accession>
<gene>
    <name evidence="1" type="ORF">DILT_LOCUS15890</name>
</gene>
<keyword evidence="2" id="KW-1185">Reference proteome</keyword>
<dbReference type="Proteomes" id="UP000281553">
    <property type="component" value="Unassembled WGS sequence"/>
</dbReference>
<dbReference type="SUPFAM" id="SSF50814">
    <property type="entry name" value="Lipocalins"/>
    <property type="match status" value="1"/>
</dbReference>
<evidence type="ECO:0000313" key="2">
    <source>
        <dbReference type="Proteomes" id="UP000281553"/>
    </source>
</evidence>
<evidence type="ECO:0000313" key="1">
    <source>
        <dbReference type="EMBL" id="VDN32031.1"/>
    </source>
</evidence>
<sequence length="73" mass="8139">MGATIPKERLEQMSKSVMAFSSDGNDSYKVSVTTGGHTQDTKFKLGEAFDHDTMDGRHIKARYAFAFSCILFK</sequence>
<dbReference type="EMBL" id="UYRU01081645">
    <property type="protein sequence ID" value="VDN32031.1"/>
    <property type="molecule type" value="Genomic_DNA"/>
</dbReference>
<proteinExistence type="predicted"/>
<dbReference type="InterPro" id="IPR012674">
    <property type="entry name" value="Calycin"/>
</dbReference>